<proteinExistence type="predicted"/>
<organism evidence="1 2">
    <name type="scientific">Kickxella alabastrina</name>
    <dbReference type="NCBI Taxonomy" id="61397"/>
    <lineage>
        <taxon>Eukaryota</taxon>
        <taxon>Fungi</taxon>
        <taxon>Fungi incertae sedis</taxon>
        <taxon>Zoopagomycota</taxon>
        <taxon>Kickxellomycotina</taxon>
        <taxon>Kickxellomycetes</taxon>
        <taxon>Kickxellales</taxon>
        <taxon>Kickxellaceae</taxon>
        <taxon>Kickxella</taxon>
    </lineage>
</organism>
<evidence type="ECO:0000313" key="2">
    <source>
        <dbReference type="Proteomes" id="UP001150581"/>
    </source>
</evidence>
<reference evidence="1" key="1">
    <citation type="submission" date="2022-07" db="EMBL/GenBank/DDBJ databases">
        <title>Phylogenomic reconstructions and comparative analyses of Kickxellomycotina fungi.</title>
        <authorList>
            <person name="Reynolds N.K."/>
            <person name="Stajich J.E."/>
            <person name="Barry K."/>
            <person name="Grigoriev I.V."/>
            <person name="Crous P."/>
            <person name="Smith M.E."/>
        </authorList>
    </citation>
    <scope>NUCLEOTIDE SEQUENCE</scope>
    <source>
        <strain evidence="1">Benny 63K</strain>
    </source>
</reference>
<accession>A0ACC1IER0</accession>
<evidence type="ECO:0000313" key="1">
    <source>
        <dbReference type="EMBL" id="KAJ1893266.1"/>
    </source>
</evidence>
<dbReference type="Proteomes" id="UP001150581">
    <property type="component" value="Unassembled WGS sequence"/>
</dbReference>
<sequence length="68" mass="7539">MVPITKPKRSAPEVVVFDASSLTKSTAKTASKAQYKSFMSAKITKINAKPPKISKEVQKEEQESRQND</sequence>
<name>A0ACC1IER0_9FUNG</name>
<comment type="caution">
    <text evidence="1">The sequence shown here is derived from an EMBL/GenBank/DDBJ whole genome shotgun (WGS) entry which is preliminary data.</text>
</comment>
<dbReference type="EMBL" id="JANBPG010000859">
    <property type="protein sequence ID" value="KAJ1893266.1"/>
    <property type="molecule type" value="Genomic_DNA"/>
</dbReference>
<keyword evidence="2" id="KW-1185">Reference proteome</keyword>
<feature type="non-terminal residue" evidence="1">
    <location>
        <position position="68"/>
    </location>
</feature>
<protein>
    <submittedName>
        <fullName evidence="1">Uncharacterized protein</fullName>
    </submittedName>
</protein>
<gene>
    <name evidence="1" type="ORF">LPJ66_005858</name>
</gene>